<dbReference type="AlphaFoldDB" id="A0AAW0FSB7"/>
<gene>
    <name evidence="3" type="ORF">QCA50_015132</name>
</gene>
<evidence type="ECO:0000256" key="1">
    <source>
        <dbReference type="SAM" id="MobiDB-lite"/>
    </source>
</evidence>
<evidence type="ECO:0000313" key="4">
    <source>
        <dbReference type="Proteomes" id="UP001385951"/>
    </source>
</evidence>
<feature type="region of interest" description="Disordered" evidence="1">
    <location>
        <begin position="287"/>
        <end position="332"/>
    </location>
</feature>
<dbReference type="Proteomes" id="UP001385951">
    <property type="component" value="Unassembled WGS sequence"/>
</dbReference>
<keyword evidence="2" id="KW-0472">Membrane</keyword>
<sequence>MFWYFHTTGSNQSQARAVICRPTLEVFNAEVTLDLTNFSLSSVTLLDQYTPANNVTGGDLNGRAFNAVLLDGIASGKPFVQARATAIRSGIPGAVFRLASQQPGGLEAEFNDETAFLHLTNQIYTQHLSVSAKSVYFVPADFPSFARKTALVDRIVIDPLACSLLSAAFIIVGLTGLVLHFFHLRIRRRSGLYLTTEPGSIATSIALTSHSGFGQLLYPYDDRDMMEKKLQGFRFSLDKRSGAIVADEDETDWEPGFRPASLRQSLAVDGDRFSMRGSVMASASRLSLAAEDVEDDKGSPSPPQTANEESLPLNRSFDEAARRVDINQSPHA</sequence>
<feature type="compositionally biased region" description="Basic and acidic residues" evidence="1">
    <location>
        <begin position="316"/>
        <end position="325"/>
    </location>
</feature>
<dbReference type="EMBL" id="JASBNA010000039">
    <property type="protein sequence ID" value="KAK7681785.1"/>
    <property type="molecule type" value="Genomic_DNA"/>
</dbReference>
<feature type="transmembrane region" description="Helical" evidence="2">
    <location>
        <begin position="164"/>
        <end position="182"/>
    </location>
</feature>
<reference evidence="3 4" key="1">
    <citation type="submission" date="2022-09" db="EMBL/GenBank/DDBJ databases">
        <authorList>
            <person name="Palmer J.M."/>
        </authorList>
    </citation>
    <scope>NUCLEOTIDE SEQUENCE [LARGE SCALE GENOMIC DNA]</scope>
    <source>
        <strain evidence="3 4">DSM 7382</strain>
    </source>
</reference>
<evidence type="ECO:0000313" key="3">
    <source>
        <dbReference type="EMBL" id="KAK7681785.1"/>
    </source>
</evidence>
<keyword evidence="4" id="KW-1185">Reference proteome</keyword>
<comment type="caution">
    <text evidence="3">The sequence shown here is derived from an EMBL/GenBank/DDBJ whole genome shotgun (WGS) entry which is preliminary data.</text>
</comment>
<keyword evidence="2" id="KW-0812">Transmembrane</keyword>
<accession>A0AAW0FSB7</accession>
<proteinExistence type="predicted"/>
<protein>
    <submittedName>
        <fullName evidence="3">Uncharacterized protein</fullName>
    </submittedName>
</protein>
<name>A0AAW0FSB7_9APHY</name>
<keyword evidence="2" id="KW-1133">Transmembrane helix</keyword>
<organism evidence="3 4">
    <name type="scientific">Cerrena zonata</name>
    <dbReference type="NCBI Taxonomy" id="2478898"/>
    <lineage>
        <taxon>Eukaryota</taxon>
        <taxon>Fungi</taxon>
        <taxon>Dikarya</taxon>
        <taxon>Basidiomycota</taxon>
        <taxon>Agaricomycotina</taxon>
        <taxon>Agaricomycetes</taxon>
        <taxon>Polyporales</taxon>
        <taxon>Cerrenaceae</taxon>
        <taxon>Cerrena</taxon>
    </lineage>
</organism>
<evidence type="ECO:0000256" key="2">
    <source>
        <dbReference type="SAM" id="Phobius"/>
    </source>
</evidence>